<organism evidence="2 3">
    <name type="scientific">Brenthis ino</name>
    <name type="common">lesser marbled fritillary</name>
    <dbReference type="NCBI Taxonomy" id="405034"/>
    <lineage>
        <taxon>Eukaryota</taxon>
        <taxon>Metazoa</taxon>
        <taxon>Ecdysozoa</taxon>
        <taxon>Arthropoda</taxon>
        <taxon>Hexapoda</taxon>
        <taxon>Insecta</taxon>
        <taxon>Pterygota</taxon>
        <taxon>Neoptera</taxon>
        <taxon>Endopterygota</taxon>
        <taxon>Lepidoptera</taxon>
        <taxon>Glossata</taxon>
        <taxon>Ditrysia</taxon>
        <taxon>Papilionoidea</taxon>
        <taxon>Nymphalidae</taxon>
        <taxon>Heliconiinae</taxon>
        <taxon>Argynnini</taxon>
        <taxon>Brenthis</taxon>
    </lineage>
</organism>
<feature type="region of interest" description="Disordered" evidence="1">
    <location>
        <begin position="1"/>
        <end position="24"/>
    </location>
</feature>
<dbReference type="Proteomes" id="UP000838878">
    <property type="component" value="Chromosome 1"/>
</dbReference>
<dbReference type="EMBL" id="OV170221">
    <property type="protein sequence ID" value="CAH0714476.1"/>
    <property type="molecule type" value="Genomic_DNA"/>
</dbReference>
<evidence type="ECO:0000313" key="3">
    <source>
        <dbReference type="Proteomes" id="UP000838878"/>
    </source>
</evidence>
<sequence>MKSGRSSLAAANGSPPGSLPRPARCTALHDTLTHSSPELRALYTLLNLQPNQPKKRRRIGEERRGDERRDEEKTHEEDRRRRLAQ</sequence>
<evidence type="ECO:0000313" key="2">
    <source>
        <dbReference type="EMBL" id="CAH0714476.1"/>
    </source>
</evidence>
<name>A0A8J9Y4H1_9NEOP</name>
<proteinExistence type="predicted"/>
<feature type="non-terminal residue" evidence="2">
    <location>
        <position position="85"/>
    </location>
</feature>
<feature type="compositionally biased region" description="Basic and acidic residues" evidence="1">
    <location>
        <begin position="59"/>
        <end position="85"/>
    </location>
</feature>
<protein>
    <submittedName>
        <fullName evidence="2">Uncharacterized protein</fullName>
    </submittedName>
</protein>
<feature type="region of interest" description="Disordered" evidence="1">
    <location>
        <begin position="44"/>
        <end position="85"/>
    </location>
</feature>
<keyword evidence="3" id="KW-1185">Reference proteome</keyword>
<reference evidence="2" key="1">
    <citation type="submission" date="2021-12" db="EMBL/GenBank/DDBJ databases">
        <authorList>
            <person name="Martin H S."/>
        </authorList>
    </citation>
    <scope>NUCLEOTIDE SEQUENCE</scope>
</reference>
<gene>
    <name evidence="2" type="ORF">BINO364_LOCUS1522</name>
</gene>
<evidence type="ECO:0000256" key="1">
    <source>
        <dbReference type="SAM" id="MobiDB-lite"/>
    </source>
</evidence>
<dbReference type="AlphaFoldDB" id="A0A8J9Y4H1"/>
<accession>A0A8J9Y4H1</accession>